<dbReference type="RefSeq" id="WP_256944862.1">
    <property type="nucleotide sequence ID" value="NZ_JANHNZ010000003.1"/>
</dbReference>
<evidence type="ECO:0000256" key="4">
    <source>
        <dbReference type="ARBA" id="ARBA00022842"/>
    </source>
</evidence>
<evidence type="ECO:0000259" key="10">
    <source>
        <dbReference type="PROSITE" id="PS52039"/>
    </source>
</evidence>
<keyword evidence="12" id="KW-1185">Reference proteome</keyword>
<dbReference type="Gene3D" id="1.10.290.10">
    <property type="entry name" value="Topoisomerase I, domain 4"/>
    <property type="match status" value="1"/>
</dbReference>
<dbReference type="NCBIfam" id="NF005829">
    <property type="entry name" value="PRK07726.1"/>
    <property type="match status" value="1"/>
</dbReference>
<evidence type="ECO:0000256" key="3">
    <source>
        <dbReference type="ARBA" id="ARBA00022723"/>
    </source>
</evidence>
<comment type="cofactor">
    <cofactor evidence="8">
        <name>Mg(2+)</name>
        <dbReference type="ChEBI" id="CHEBI:18420"/>
    </cofactor>
</comment>
<dbReference type="SMART" id="SM00437">
    <property type="entry name" value="TOP1Ac"/>
    <property type="match status" value="1"/>
</dbReference>
<comment type="caution">
    <text evidence="11">The sequence shown here is derived from an EMBL/GenBank/DDBJ whole genome shotgun (WGS) entry which is preliminary data.</text>
</comment>
<organism evidence="11 12">
    <name type="scientific">Granulicatella seriolae</name>
    <dbReference type="NCBI Taxonomy" id="2967226"/>
    <lineage>
        <taxon>Bacteria</taxon>
        <taxon>Bacillati</taxon>
        <taxon>Bacillota</taxon>
        <taxon>Bacilli</taxon>
        <taxon>Lactobacillales</taxon>
        <taxon>Carnobacteriaceae</taxon>
        <taxon>Granulicatella</taxon>
    </lineage>
</organism>
<feature type="site" description="Interaction with DNA" evidence="8">
    <location>
        <position position="176"/>
    </location>
</feature>
<dbReference type="SMART" id="SM00436">
    <property type="entry name" value="TOP1Bc"/>
    <property type="match status" value="1"/>
</dbReference>
<dbReference type="PANTHER" id="PTHR11390">
    <property type="entry name" value="PROKARYOTIC DNA TOPOISOMERASE"/>
    <property type="match status" value="1"/>
</dbReference>
<comment type="caution">
    <text evidence="8">Lacks conserved residue(s) required for the propagation of feature annotation.</text>
</comment>
<keyword evidence="6 8" id="KW-0238">DNA-binding</keyword>
<feature type="domain" description="Toprim" evidence="9">
    <location>
        <begin position="3"/>
        <end position="136"/>
    </location>
</feature>
<evidence type="ECO:0000259" key="9">
    <source>
        <dbReference type="PROSITE" id="PS50880"/>
    </source>
</evidence>
<dbReference type="InterPro" id="IPR003602">
    <property type="entry name" value="Topo_IA_DNA-bd_dom"/>
</dbReference>
<feature type="domain" description="Topo IA-type catalytic" evidence="10">
    <location>
        <begin position="153"/>
        <end position="585"/>
    </location>
</feature>
<feature type="region of interest" description="Interaction with DNA" evidence="8">
    <location>
        <begin position="187"/>
        <end position="192"/>
    </location>
</feature>
<evidence type="ECO:0000256" key="5">
    <source>
        <dbReference type="ARBA" id="ARBA00023029"/>
    </source>
</evidence>
<dbReference type="EMBL" id="JANHNZ010000003">
    <property type="protein sequence ID" value="MCQ9209752.1"/>
    <property type="molecule type" value="Genomic_DNA"/>
</dbReference>
<evidence type="ECO:0000256" key="8">
    <source>
        <dbReference type="HAMAP-Rule" id="MF_00953"/>
    </source>
</evidence>
<comment type="function">
    <text evidence="8">Releases the supercoiling and torsional tension of DNA, which is introduced during the DNA replication and transcription, by transiently cleaving and rejoining one strand of the DNA duplex. Introduces a single-strand break via transesterification at a target site in duplex DNA. The scissile phosphodiester is attacked by the catalytic tyrosine of the enzyme, resulting in the formation of a DNA-(5'-phosphotyrosyl)-enzyme intermediate and the expulsion of a 3'-OH DNA strand. The free DNA strand then undergoes passage around the unbroken strand, thus removing DNA supercoils. Finally, in the religation step, the DNA 3'-OH attacks the covalent intermediate to expel the active-site tyrosine and restore the DNA phosphodiester backbone.</text>
</comment>
<dbReference type="PROSITE" id="PS50880">
    <property type="entry name" value="TOPRIM"/>
    <property type="match status" value="1"/>
</dbReference>
<feature type="site" description="Interaction with DNA" evidence="8">
    <location>
        <position position="168"/>
    </location>
</feature>
<reference evidence="11" key="3">
    <citation type="journal article" date="2023" name="Microbiol. Resour. Announc.">
        <title>Draft Genome Sequence of Granulicatella sp. Strain S8, Isolated from a Marine Fish, Seriola quinqueradiata.</title>
        <authorList>
            <person name="Lee M."/>
            <person name="Farooq A."/>
            <person name="Jeong J.B."/>
            <person name="Jung M.Y."/>
        </authorList>
    </citation>
    <scope>NUCLEOTIDE SEQUENCE</scope>
    <source>
        <strain evidence="11">S8</strain>
    </source>
</reference>
<keyword evidence="5 8" id="KW-0799">Topoisomerase</keyword>
<dbReference type="SUPFAM" id="SSF56712">
    <property type="entry name" value="Prokaryotic type I DNA topoisomerase"/>
    <property type="match status" value="1"/>
</dbReference>
<dbReference type="CDD" id="cd03362">
    <property type="entry name" value="TOPRIM_TopoIA_TopoIII"/>
    <property type="match status" value="1"/>
</dbReference>
<dbReference type="InterPro" id="IPR023405">
    <property type="entry name" value="Topo_IA_core_domain"/>
</dbReference>
<comment type="similarity">
    <text evidence="2 8">Belongs to the type IA topoisomerase family.</text>
</comment>
<dbReference type="InterPro" id="IPR013826">
    <property type="entry name" value="Topo_IA_cen_sub3"/>
</dbReference>
<dbReference type="Gene3D" id="3.40.50.140">
    <property type="match status" value="1"/>
</dbReference>
<sequence length="717" mass="81496">MKKRLILAEKPSVAKDIARVLHCTQAKNGYFEGKDSIVTWALGHLVTLAEPEFYDQKYKTWNLDDLPMLPDKMKLTVMKQTSKQFNQVKSLLHRQDVGEIIIATDAGREGELVARWIIVQAKVNKPMKRLWISSVTDKAIKEGFQKLKPAAKYYSLYEAAQARAQADWYVGLNVTRALTTKFNASLNSGRVQTPVVAMVAKREETIRNFKEKSFYGIKLITKSGDIFIWKEGKGIDRFNRQAVQEKLKTLEGKPAKVSHLNQSKKQKKAPLLFDLTELQREAFQKFGYSPKETLNICQSLYESHKVLTYPRTDSRYLSSDMAETIGDRLKAVLTNDFKEYRYLLKQSVPKSNKAIFNDQKVSDHHAIIPTEVAIPRSRLSQKELAIYDLVVKRFIAVFLADQMVEEREIELVVAGETFTLKNQVTLQVGWTAVYDKGEKESKTLYHYKLGEQVSVDHLQETVGSTKAPAYFNEATLLSAMENPTAFMQTEDKLLKETLKKTGGLGTVATRADIMDKLFSSFLLEKKGQAIMTTSKGKQLLDLVPQAMKSPELTSQWEIQLGQIEEGSLSKDEFIKNIKHYTKDLVSEIKKSQENFKHDNLSGKKCPDCGKALLEVNGKKGKLLVCQDRECGYRKNLARITNSPCPQCRKKLSLVGEGEGQLFVCSCGYREKYSHFIERKKGKSGGKADKRSVQNYLKKQNKEEPINNALFEALKDFK</sequence>
<feature type="active site" description="O-(5'-phospho-DNA)-tyrosine intermediate" evidence="8">
    <location>
        <position position="309"/>
    </location>
</feature>
<dbReference type="CDD" id="cd00186">
    <property type="entry name" value="TOP1Ac"/>
    <property type="match status" value="1"/>
</dbReference>
<reference evidence="11" key="2">
    <citation type="journal article" date="2023" name="Curr. Microbiol.">
        <title>Granulicatella seriolae sp. nov., a Novel Facultative Anaerobe Isolated from Yellowtail Marine Fish.</title>
        <authorList>
            <person name="Lee M."/>
            <person name="Choi Y.J."/>
            <person name="Farooq A."/>
            <person name="Jeong J.B."/>
            <person name="Jung M.Y."/>
        </authorList>
    </citation>
    <scope>NUCLEOTIDE SEQUENCE</scope>
    <source>
        <strain evidence="11">S8</strain>
    </source>
</reference>
<feature type="binding site" evidence="8">
    <location>
        <position position="105"/>
    </location>
    <ligand>
        <name>Mg(2+)</name>
        <dbReference type="ChEBI" id="CHEBI:18420"/>
        <note>catalytic</note>
    </ligand>
</feature>
<dbReference type="InterPro" id="IPR005738">
    <property type="entry name" value="TopoIII"/>
</dbReference>
<evidence type="ECO:0000256" key="2">
    <source>
        <dbReference type="ARBA" id="ARBA00009446"/>
    </source>
</evidence>
<keyword evidence="7 8" id="KW-0413">Isomerase</keyword>
<dbReference type="PRINTS" id="PR00417">
    <property type="entry name" value="PRTPISMRASEI"/>
</dbReference>
<dbReference type="NCBIfam" id="TIGR01056">
    <property type="entry name" value="topB"/>
    <property type="match status" value="1"/>
</dbReference>
<dbReference type="Pfam" id="PF01131">
    <property type="entry name" value="Topoisom_bac"/>
    <property type="match status" value="1"/>
</dbReference>
<evidence type="ECO:0000256" key="1">
    <source>
        <dbReference type="ARBA" id="ARBA00000213"/>
    </source>
</evidence>
<gene>
    <name evidence="8" type="primary">topB</name>
    <name evidence="11" type="ORF">NPA36_04230</name>
</gene>
<dbReference type="EC" id="5.6.2.1" evidence="8"/>
<dbReference type="InterPro" id="IPR013497">
    <property type="entry name" value="Topo_IA_cen"/>
</dbReference>
<accession>A0ABT1WMJ5</accession>
<dbReference type="InterPro" id="IPR000380">
    <property type="entry name" value="Topo_IA"/>
</dbReference>
<evidence type="ECO:0000313" key="11">
    <source>
        <dbReference type="EMBL" id="MCQ9209752.1"/>
    </source>
</evidence>
<dbReference type="Gene3D" id="1.10.460.10">
    <property type="entry name" value="Topoisomerase I, domain 2"/>
    <property type="match status" value="1"/>
</dbReference>
<name>A0ABT1WMJ5_9LACT</name>
<dbReference type="InterPro" id="IPR003601">
    <property type="entry name" value="Topo_IA_2"/>
</dbReference>
<dbReference type="InterPro" id="IPR023406">
    <property type="entry name" value="Topo_IA_AS"/>
</dbReference>
<dbReference type="PROSITE" id="PS52039">
    <property type="entry name" value="TOPO_IA_2"/>
    <property type="match status" value="1"/>
</dbReference>
<feature type="site" description="Interaction with DNA" evidence="8">
    <location>
        <position position="61"/>
    </location>
</feature>
<comment type="catalytic activity">
    <reaction evidence="1 8">
        <text>ATP-independent breakage of single-stranded DNA, followed by passage and rejoining.</text>
        <dbReference type="EC" id="5.6.2.1"/>
    </reaction>
</comment>
<reference evidence="11" key="1">
    <citation type="submission" date="2022-07" db="EMBL/GenBank/DDBJ databases">
        <authorList>
            <person name="Jung M.-Y."/>
            <person name="Lee M."/>
        </authorList>
    </citation>
    <scope>NUCLEOTIDE SEQUENCE</scope>
    <source>
        <strain evidence="11">S8</strain>
    </source>
</reference>
<dbReference type="InterPro" id="IPR006171">
    <property type="entry name" value="TOPRIM_dom"/>
</dbReference>
<dbReference type="SMART" id="SM00493">
    <property type="entry name" value="TOPRIM"/>
    <property type="match status" value="1"/>
</dbReference>
<dbReference type="Pfam" id="PF01751">
    <property type="entry name" value="Toprim"/>
    <property type="match status" value="1"/>
</dbReference>
<feature type="binding site" evidence="8">
    <location>
        <position position="9"/>
    </location>
    <ligand>
        <name>Mg(2+)</name>
        <dbReference type="ChEBI" id="CHEBI:18420"/>
        <note>catalytic</note>
    </ligand>
</feature>
<dbReference type="Proteomes" id="UP001059480">
    <property type="component" value="Unassembled WGS sequence"/>
</dbReference>
<dbReference type="PANTHER" id="PTHR11390:SF21">
    <property type="entry name" value="DNA TOPOISOMERASE 3-ALPHA"/>
    <property type="match status" value="1"/>
</dbReference>
<dbReference type="InterPro" id="IPR034144">
    <property type="entry name" value="TOPRIM_TopoIII"/>
</dbReference>
<dbReference type="HAMAP" id="MF_00953">
    <property type="entry name" value="Topoisom_3_prok"/>
    <property type="match status" value="1"/>
</dbReference>
<dbReference type="PROSITE" id="PS00396">
    <property type="entry name" value="TOPO_IA_1"/>
    <property type="match status" value="1"/>
</dbReference>
<dbReference type="Gene3D" id="2.70.20.10">
    <property type="entry name" value="Topoisomerase I, domain 3"/>
    <property type="match status" value="1"/>
</dbReference>
<keyword evidence="4 8" id="KW-0460">Magnesium</keyword>
<dbReference type="InterPro" id="IPR013825">
    <property type="entry name" value="Topo_IA_cen_sub2"/>
</dbReference>
<proteinExistence type="inferred from homology"/>
<feature type="site" description="Interaction with DNA" evidence="8">
    <location>
        <position position="311"/>
    </location>
</feature>
<dbReference type="InterPro" id="IPR013824">
    <property type="entry name" value="Topo_IA_cen_sub1"/>
</dbReference>
<protein>
    <recommendedName>
        <fullName evidence="8">DNA topoisomerase 3</fullName>
        <ecNumber evidence="8">5.6.2.1</ecNumber>
    </recommendedName>
    <alternativeName>
        <fullName evidence="8">DNA topoisomerase III</fullName>
    </alternativeName>
</protein>
<keyword evidence="3 8" id="KW-0479">Metal-binding</keyword>
<evidence type="ECO:0000313" key="12">
    <source>
        <dbReference type="Proteomes" id="UP001059480"/>
    </source>
</evidence>
<evidence type="ECO:0000256" key="6">
    <source>
        <dbReference type="ARBA" id="ARBA00023125"/>
    </source>
</evidence>
<evidence type="ECO:0000256" key="7">
    <source>
        <dbReference type="ARBA" id="ARBA00023235"/>
    </source>
</evidence>